<evidence type="ECO:0000256" key="2">
    <source>
        <dbReference type="ARBA" id="ARBA00022771"/>
    </source>
</evidence>
<accession>A0AAV2IL63</accession>
<dbReference type="EMBL" id="CAXITT010000748">
    <property type="protein sequence ID" value="CAL1545889.1"/>
    <property type="molecule type" value="Genomic_DNA"/>
</dbReference>
<organism evidence="6 7">
    <name type="scientific">Lymnaea stagnalis</name>
    <name type="common">Great pond snail</name>
    <name type="synonym">Helix stagnalis</name>
    <dbReference type="NCBI Taxonomy" id="6523"/>
    <lineage>
        <taxon>Eukaryota</taxon>
        <taxon>Metazoa</taxon>
        <taxon>Spiralia</taxon>
        <taxon>Lophotrochozoa</taxon>
        <taxon>Mollusca</taxon>
        <taxon>Gastropoda</taxon>
        <taxon>Heterobranchia</taxon>
        <taxon>Euthyneura</taxon>
        <taxon>Panpulmonata</taxon>
        <taxon>Hygrophila</taxon>
        <taxon>Lymnaeoidea</taxon>
        <taxon>Lymnaeidae</taxon>
        <taxon>Lymnaea</taxon>
    </lineage>
</organism>
<gene>
    <name evidence="6" type="ORF">GSLYS_00019266001</name>
</gene>
<keyword evidence="7" id="KW-1185">Reference proteome</keyword>
<proteinExistence type="predicted"/>
<dbReference type="InterPro" id="IPR001841">
    <property type="entry name" value="Znf_RING"/>
</dbReference>
<dbReference type="Gene3D" id="1.10.1170.10">
    <property type="entry name" value="Inhibitor Of Apoptosis Protein (2mihbC-IAP-1), Chain A"/>
    <property type="match status" value="1"/>
</dbReference>
<protein>
    <recommendedName>
        <fullName evidence="5">RING-type domain-containing protein</fullName>
    </recommendedName>
</protein>
<name>A0AAV2IL63_LYMST</name>
<evidence type="ECO:0000313" key="7">
    <source>
        <dbReference type="Proteomes" id="UP001497497"/>
    </source>
</evidence>
<dbReference type="AlphaFoldDB" id="A0AAV2IL63"/>
<dbReference type="InterPro" id="IPR011029">
    <property type="entry name" value="DEATH-like_dom_sf"/>
</dbReference>
<dbReference type="SUPFAM" id="SSF57850">
    <property type="entry name" value="RING/U-box"/>
    <property type="match status" value="1"/>
</dbReference>
<reference evidence="6 7" key="1">
    <citation type="submission" date="2024-04" db="EMBL/GenBank/DDBJ databases">
        <authorList>
            <consortium name="Genoscope - CEA"/>
            <person name="William W."/>
        </authorList>
    </citation>
    <scope>NUCLEOTIDE SEQUENCE [LARGE SCALE GENOMIC DNA]</scope>
</reference>
<comment type="caution">
    <text evidence="6">The sequence shown here is derived from an EMBL/GenBank/DDBJ whole genome shotgun (WGS) entry which is preliminary data.</text>
</comment>
<evidence type="ECO:0000256" key="1">
    <source>
        <dbReference type="ARBA" id="ARBA00022723"/>
    </source>
</evidence>
<dbReference type="GO" id="GO:0008270">
    <property type="term" value="F:zinc ion binding"/>
    <property type="evidence" value="ECO:0007669"/>
    <property type="project" value="UniProtKB-KW"/>
</dbReference>
<dbReference type="PROSITE" id="PS50089">
    <property type="entry name" value="ZF_RING_2"/>
    <property type="match status" value="1"/>
</dbReference>
<dbReference type="Pfam" id="PF13920">
    <property type="entry name" value="zf-C3HC4_3"/>
    <property type="match status" value="1"/>
</dbReference>
<evidence type="ECO:0000256" key="4">
    <source>
        <dbReference type="PROSITE-ProRule" id="PRU00175"/>
    </source>
</evidence>
<dbReference type="Gene3D" id="1.10.533.10">
    <property type="entry name" value="Death Domain, Fas"/>
    <property type="match status" value="1"/>
</dbReference>
<sequence length="102" mass="11253">MRLLMGQSFVDTVQEWRRAGENSLASLYSKLRPKEIETITAGFQKRKIPTGKELLCKMCEGSDVAIMFISCGHLATCALCGPGVEKCPVCQIQVTGRVRANF</sequence>
<evidence type="ECO:0000259" key="5">
    <source>
        <dbReference type="PROSITE" id="PS50089"/>
    </source>
</evidence>
<keyword evidence="2 4" id="KW-0863">Zinc-finger</keyword>
<evidence type="ECO:0000313" key="6">
    <source>
        <dbReference type="EMBL" id="CAL1545889.1"/>
    </source>
</evidence>
<dbReference type="Proteomes" id="UP001497497">
    <property type="component" value="Unassembled WGS sequence"/>
</dbReference>
<keyword evidence="3" id="KW-0862">Zinc</keyword>
<keyword evidence="1" id="KW-0479">Metal-binding</keyword>
<evidence type="ECO:0000256" key="3">
    <source>
        <dbReference type="ARBA" id="ARBA00022833"/>
    </source>
</evidence>
<feature type="domain" description="RING-type" evidence="5">
    <location>
        <begin position="56"/>
        <end position="91"/>
    </location>
</feature>
<dbReference type="FunFam" id="1.10.1170.10:FF:000002">
    <property type="entry name" value="Baculoviral IAP repeat containing 7"/>
    <property type="match status" value="1"/>
</dbReference>